<evidence type="ECO:0000313" key="2">
    <source>
        <dbReference type="EMBL" id="SHI95578.1"/>
    </source>
</evidence>
<dbReference type="InterPro" id="IPR024529">
    <property type="entry name" value="ECF_trnsprt_substrate-spec"/>
</dbReference>
<dbReference type="STRING" id="1121919.SAMN02745975_00960"/>
<dbReference type="OrthoDB" id="9813540at2"/>
<evidence type="ECO:0000313" key="3">
    <source>
        <dbReference type="Proteomes" id="UP000184536"/>
    </source>
</evidence>
<dbReference type="Proteomes" id="UP000184536">
    <property type="component" value="Unassembled WGS sequence"/>
</dbReference>
<proteinExistence type="predicted"/>
<keyword evidence="3" id="KW-1185">Reference proteome</keyword>
<feature type="transmembrane region" description="Helical" evidence="1">
    <location>
        <begin position="114"/>
        <end position="138"/>
    </location>
</feature>
<keyword evidence="1" id="KW-0812">Transmembrane</keyword>
<feature type="transmembrane region" description="Helical" evidence="1">
    <location>
        <begin position="20"/>
        <end position="42"/>
    </location>
</feature>
<feature type="transmembrane region" description="Helical" evidence="1">
    <location>
        <begin position="85"/>
        <end position="107"/>
    </location>
</feature>
<dbReference type="EMBL" id="FQZV01000011">
    <property type="protein sequence ID" value="SHI95578.1"/>
    <property type="molecule type" value="Genomic_DNA"/>
</dbReference>
<dbReference type="AlphaFoldDB" id="A0A1M6FCX7"/>
<keyword evidence="1" id="KW-1133">Transmembrane helix</keyword>
<gene>
    <name evidence="2" type="ORF">SAMN02745975_00960</name>
</gene>
<evidence type="ECO:0000256" key="1">
    <source>
        <dbReference type="SAM" id="Phobius"/>
    </source>
</evidence>
<protein>
    <submittedName>
        <fullName evidence="2">Uncharacterized membrane protein</fullName>
    </submittedName>
</protein>
<sequence>MERVANNGLSLSLKQITVAGLLGAVAIALSMTPLGYIPIPWLANVNATTMHIPVIIASIVSGPLVGTMVGAIFGVSSFLRANNPFFMNPIVAILPRLLIGFTSYYAYKWTKSSLAAAIVGTLTNTIGVLSLIFAFGYLPLNVVLGIAGVNGTAEVIVSSLIVAAVVKSLKKAIK</sequence>
<accession>A0A1M6FCX7</accession>
<organism evidence="2 3">
    <name type="scientific">Geosporobacter subterraneus DSM 17957</name>
    <dbReference type="NCBI Taxonomy" id="1121919"/>
    <lineage>
        <taxon>Bacteria</taxon>
        <taxon>Bacillati</taxon>
        <taxon>Bacillota</taxon>
        <taxon>Clostridia</taxon>
        <taxon>Peptostreptococcales</taxon>
        <taxon>Thermotaleaceae</taxon>
        <taxon>Geosporobacter</taxon>
    </lineage>
</organism>
<name>A0A1M6FCX7_9FIRM</name>
<dbReference type="RefSeq" id="WP_110940230.1">
    <property type="nucleotide sequence ID" value="NZ_FQZV01000011.1"/>
</dbReference>
<dbReference type="GO" id="GO:0022857">
    <property type="term" value="F:transmembrane transporter activity"/>
    <property type="evidence" value="ECO:0007669"/>
    <property type="project" value="InterPro"/>
</dbReference>
<reference evidence="3" key="1">
    <citation type="submission" date="2016-11" db="EMBL/GenBank/DDBJ databases">
        <authorList>
            <person name="Varghese N."/>
            <person name="Submissions S."/>
        </authorList>
    </citation>
    <scope>NUCLEOTIDE SEQUENCE [LARGE SCALE GENOMIC DNA]</scope>
    <source>
        <strain evidence="3">DSM 17957</strain>
    </source>
</reference>
<dbReference type="Gene3D" id="1.10.1760.20">
    <property type="match status" value="1"/>
</dbReference>
<feature type="transmembrane region" description="Helical" evidence="1">
    <location>
        <begin position="144"/>
        <end position="166"/>
    </location>
</feature>
<dbReference type="Pfam" id="PF12822">
    <property type="entry name" value="ECF_trnsprt"/>
    <property type="match status" value="1"/>
</dbReference>
<keyword evidence="1" id="KW-0472">Membrane</keyword>
<feature type="transmembrane region" description="Helical" evidence="1">
    <location>
        <begin position="54"/>
        <end position="79"/>
    </location>
</feature>